<dbReference type="InterPro" id="IPR012795">
    <property type="entry name" value="tRNA_Ile_lys_synt_N"/>
</dbReference>
<comment type="domain">
    <text evidence="8">The N-terminal region contains the highly conserved SGGXDS motif, predicted to be a P-loop motif involved in ATP binding.</text>
</comment>
<dbReference type="NCBIfam" id="TIGR02433">
    <property type="entry name" value="lysidine_TilS_C"/>
    <property type="match status" value="1"/>
</dbReference>
<keyword evidence="3 8" id="KW-0436">Ligase</keyword>
<evidence type="ECO:0000313" key="11">
    <source>
        <dbReference type="Proteomes" id="UP000036756"/>
    </source>
</evidence>
<dbReference type="Pfam" id="PF01171">
    <property type="entry name" value="ATP_bind_3"/>
    <property type="match status" value="1"/>
</dbReference>
<dbReference type="GO" id="GO:0032267">
    <property type="term" value="F:tRNA(Ile)-lysidine synthase activity"/>
    <property type="evidence" value="ECO:0007669"/>
    <property type="project" value="UniProtKB-EC"/>
</dbReference>
<dbReference type="PANTHER" id="PTHR43033:SF1">
    <property type="entry name" value="TRNA(ILE)-LYSIDINE SYNTHASE-RELATED"/>
    <property type="match status" value="1"/>
</dbReference>
<dbReference type="SUPFAM" id="SSF82829">
    <property type="entry name" value="MesJ substrate recognition domain-like"/>
    <property type="match status" value="1"/>
</dbReference>
<name>A0A0J8G2W4_CLOCY</name>
<comment type="caution">
    <text evidence="10">The sequence shown here is derived from an EMBL/GenBank/DDBJ whole genome shotgun (WGS) entry which is preliminary data.</text>
</comment>
<dbReference type="GO" id="GO:0005524">
    <property type="term" value="F:ATP binding"/>
    <property type="evidence" value="ECO:0007669"/>
    <property type="project" value="UniProtKB-UniRule"/>
</dbReference>
<protein>
    <recommendedName>
        <fullName evidence="8">tRNA(Ile)-lysidine synthase</fullName>
        <ecNumber evidence="8">6.3.4.19</ecNumber>
    </recommendedName>
    <alternativeName>
        <fullName evidence="8">tRNA(Ile)-2-lysyl-cytidine synthase</fullName>
    </alternativeName>
    <alternativeName>
        <fullName evidence="8">tRNA(Ile)-lysidine synthetase</fullName>
    </alternativeName>
</protein>
<comment type="subcellular location">
    <subcellularLocation>
        <location evidence="1 8">Cytoplasm</location>
    </subcellularLocation>
</comment>
<keyword evidence="2 8" id="KW-0963">Cytoplasm</keyword>
<dbReference type="GO" id="GO:0006400">
    <property type="term" value="P:tRNA modification"/>
    <property type="evidence" value="ECO:0007669"/>
    <property type="project" value="UniProtKB-UniRule"/>
</dbReference>
<evidence type="ECO:0000259" key="9">
    <source>
        <dbReference type="SMART" id="SM00977"/>
    </source>
</evidence>
<dbReference type="NCBIfam" id="TIGR02432">
    <property type="entry name" value="lysidine_TilS_N"/>
    <property type="match status" value="1"/>
</dbReference>
<dbReference type="SUPFAM" id="SSF56037">
    <property type="entry name" value="PheT/TilS domain"/>
    <property type="match status" value="1"/>
</dbReference>
<evidence type="ECO:0000256" key="6">
    <source>
        <dbReference type="ARBA" id="ARBA00022840"/>
    </source>
</evidence>
<dbReference type="AlphaFoldDB" id="A0A0J8G2W4"/>
<dbReference type="InterPro" id="IPR012094">
    <property type="entry name" value="tRNA_Ile_lys_synt"/>
</dbReference>
<comment type="function">
    <text evidence="8">Ligates lysine onto the cytidine present at position 34 of the AUA codon-specific tRNA(Ile) that contains the anticodon CAU, in an ATP-dependent manner. Cytidine is converted to lysidine, thus changing the amino acid specificity of the tRNA from methionine to isoleucine.</text>
</comment>
<dbReference type="STRING" id="1121307.CLCY_4c00100"/>
<comment type="catalytic activity">
    <reaction evidence="7 8">
        <text>cytidine(34) in tRNA(Ile2) + L-lysine + ATP = lysidine(34) in tRNA(Ile2) + AMP + diphosphate + H(+)</text>
        <dbReference type="Rhea" id="RHEA:43744"/>
        <dbReference type="Rhea" id="RHEA-COMP:10625"/>
        <dbReference type="Rhea" id="RHEA-COMP:10670"/>
        <dbReference type="ChEBI" id="CHEBI:15378"/>
        <dbReference type="ChEBI" id="CHEBI:30616"/>
        <dbReference type="ChEBI" id="CHEBI:32551"/>
        <dbReference type="ChEBI" id="CHEBI:33019"/>
        <dbReference type="ChEBI" id="CHEBI:82748"/>
        <dbReference type="ChEBI" id="CHEBI:83665"/>
        <dbReference type="ChEBI" id="CHEBI:456215"/>
        <dbReference type="EC" id="6.3.4.19"/>
    </reaction>
</comment>
<dbReference type="PANTHER" id="PTHR43033">
    <property type="entry name" value="TRNA(ILE)-LYSIDINE SYNTHASE-RELATED"/>
    <property type="match status" value="1"/>
</dbReference>
<accession>A0A0J8G2W4</accession>
<sequence length="457" mass="52326">MIKMLCKVKNTIEINNMISHGDNIVVGFSGGPDSLSLLHILLSLKDEYNLSIHAAHVNHMIRGEEATRDEEFSRLFSRENNITFHLLRVDVNSLAKKNKISSEEAGRKVRYEFFNDILDSIGGGKIALAHNLNDNAETIIMRILRGTSISGMGGISPVRENIIRPIINCRREEIEKYCIDNNLNPVIDSTNLEEIYTRNKIRLKVIPYIKENFNKNILENLHANSHIARDEEDMITSLAREMVKNIKRENGYSLEEFNKLHIAMKRRVLRCIIESTFKSLKGIESKHIDLIINLINKGESGKKLDIKKGLVLRINYGVFNIILEEKKSKEVDFISHNILKGRIIINGYSIDSSIINREEMDLADSTTKYFDLDKISGEVVVRLRQNGDYMYLKGLNGKKKLKDIFIDMKIQREVRDSIPIIAVGSEVLVIPFIKESKSYKIDNSTNKILKVKVKECK</sequence>
<organism evidence="10 11">
    <name type="scientific">Clostridium cylindrosporum DSM 605</name>
    <dbReference type="NCBI Taxonomy" id="1121307"/>
    <lineage>
        <taxon>Bacteria</taxon>
        <taxon>Bacillati</taxon>
        <taxon>Bacillota</taxon>
        <taxon>Clostridia</taxon>
        <taxon>Eubacteriales</taxon>
        <taxon>Clostridiaceae</taxon>
        <taxon>Clostridium</taxon>
    </lineage>
</organism>
<dbReference type="Gene3D" id="3.40.50.620">
    <property type="entry name" value="HUPs"/>
    <property type="match status" value="1"/>
</dbReference>
<evidence type="ECO:0000313" key="10">
    <source>
        <dbReference type="EMBL" id="KMT22041.1"/>
    </source>
</evidence>
<evidence type="ECO:0000256" key="2">
    <source>
        <dbReference type="ARBA" id="ARBA00022490"/>
    </source>
</evidence>
<evidence type="ECO:0000256" key="4">
    <source>
        <dbReference type="ARBA" id="ARBA00022694"/>
    </source>
</evidence>
<dbReference type="HAMAP" id="MF_01161">
    <property type="entry name" value="tRNA_Ile_lys_synt"/>
    <property type="match status" value="1"/>
</dbReference>
<dbReference type="CDD" id="cd01992">
    <property type="entry name" value="TilS_N"/>
    <property type="match status" value="1"/>
</dbReference>
<evidence type="ECO:0000256" key="7">
    <source>
        <dbReference type="ARBA" id="ARBA00048539"/>
    </source>
</evidence>
<reference evidence="10 11" key="1">
    <citation type="submission" date="2015-06" db="EMBL/GenBank/DDBJ databases">
        <title>Draft genome sequence of the purine-degrading Clostridium cylindrosporum HC-1 (DSM 605).</title>
        <authorList>
            <person name="Poehlein A."/>
            <person name="Schiel-Bengelsdorf B."/>
            <person name="Bengelsdorf F."/>
            <person name="Daniel R."/>
            <person name="Duerre P."/>
        </authorList>
    </citation>
    <scope>NUCLEOTIDE SEQUENCE [LARGE SCALE GENOMIC DNA]</scope>
    <source>
        <strain evidence="10 11">DSM 605</strain>
    </source>
</reference>
<dbReference type="InterPro" id="IPR012796">
    <property type="entry name" value="Lysidine-tRNA-synth_C"/>
</dbReference>
<dbReference type="PATRIC" id="fig|1121307.3.peg.1666"/>
<keyword evidence="5 8" id="KW-0547">Nucleotide-binding</keyword>
<dbReference type="Proteomes" id="UP000036756">
    <property type="component" value="Unassembled WGS sequence"/>
</dbReference>
<dbReference type="GO" id="GO:0005737">
    <property type="term" value="C:cytoplasm"/>
    <property type="evidence" value="ECO:0007669"/>
    <property type="project" value="UniProtKB-SubCell"/>
</dbReference>
<keyword evidence="6 8" id="KW-0067">ATP-binding</keyword>
<dbReference type="EC" id="6.3.4.19" evidence="8"/>
<gene>
    <name evidence="8 10" type="primary">tilS</name>
    <name evidence="10" type="ORF">CLCY_4c00100</name>
</gene>
<evidence type="ECO:0000256" key="5">
    <source>
        <dbReference type="ARBA" id="ARBA00022741"/>
    </source>
</evidence>
<evidence type="ECO:0000256" key="3">
    <source>
        <dbReference type="ARBA" id="ARBA00022598"/>
    </source>
</evidence>
<feature type="binding site" evidence="8">
    <location>
        <begin position="29"/>
        <end position="34"/>
    </location>
    <ligand>
        <name>ATP</name>
        <dbReference type="ChEBI" id="CHEBI:30616"/>
    </ligand>
</feature>
<feature type="domain" description="Lysidine-tRNA(Ile) synthetase C-terminal" evidence="9">
    <location>
        <begin position="379"/>
        <end position="451"/>
    </location>
</feature>
<dbReference type="InterPro" id="IPR014729">
    <property type="entry name" value="Rossmann-like_a/b/a_fold"/>
</dbReference>
<dbReference type="SMART" id="SM00977">
    <property type="entry name" value="TilS_C"/>
    <property type="match status" value="1"/>
</dbReference>
<comment type="similarity">
    <text evidence="8">Belongs to the tRNA(Ile)-lysidine synthase family.</text>
</comment>
<dbReference type="Pfam" id="PF11734">
    <property type="entry name" value="TilS_C"/>
    <property type="match status" value="1"/>
</dbReference>
<evidence type="ECO:0000256" key="8">
    <source>
        <dbReference type="HAMAP-Rule" id="MF_01161"/>
    </source>
</evidence>
<evidence type="ECO:0000256" key="1">
    <source>
        <dbReference type="ARBA" id="ARBA00004496"/>
    </source>
</evidence>
<dbReference type="InterPro" id="IPR011063">
    <property type="entry name" value="TilS/TtcA_N"/>
</dbReference>
<dbReference type="SUPFAM" id="SSF52402">
    <property type="entry name" value="Adenine nucleotide alpha hydrolases-like"/>
    <property type="match status" value="1"/>
</dbReference>
<dbReference type="Gene3D" id="1.20.59.20">
    <property type="match status" value="1"/>
</dbReference>
<keyword evidence="11" id="KW-1185">Reference proteome</keyword>
<keyword evidence="4 8" id="KW-0819">tRNA processing</keyword>
<dbReference type="EMBL" id="LFVU01000024">
    <property type="protein sequence ID" value="KMT22041.1"/>
    <property type="molecule type" value="Genomic_DNA"/>
</dbReference>
<proteinExistence type="inferred from homology"/>